<dbReference type="PANTHER" id="PTHR36842">
    <property type="entry name" value="PROTEIN TOLB HOMOLOG"/>
    <property type="match status" value="1"/>
</dbReference>
<dbReference type="Proteomes" id="UP000035287">
    <property type="component" value="Chromosome"/>
</dbReference>
<evidence type="ECO:0000313" key="3">
    <source>
        <dbReference type="EMBL" id="AKM11546.1"/>
    </source>
</evidence>
<dbReference type="Pfam" id="PF01979">
    <property type="entry name" value="Amidohydro_1"/>
    <property type="match status" value="1"/>
</dbReference>
<dbReference type="InterPro" id="IPR011059">
    <property type="entry name" value="Metal-dep_hydrolase_composite"/>
</dbReference>
<dbReference type="PANTHER" id="PTHR36842:SF1">
    <property type="entry name" value="PROTEIN TOLB"/>
    <property type="match status" value="1"/>
</dbReference>
<dbReference type="KEGG" id="cna:AB433_04995"/>
<protein>
    <recommendedName>
        <fullName evidence="2">Amidohydrolase-related domain-containing protein</fullName>
    </recommendedName>
</protein>
<dbReference type="InterPro" id="IPR006680">
    <property type="entry name" value="Amidohydro-rel"/>
</dbReference>
<feature type="domain" description="Amidohydrolase-related" evidence="2">
    <location>
        <begin position="960"/>
        <end position="1021"/>
    </location>
</feature>
<accession>A0A0G3XLR1</accession>
<comment type="similarity">
    <text evidence="1">Belongs to the TolB family.</text>
</comment>
<dbReference type="InterPro" id="IPR011042">
    <property type="entry name" value="6-blade_b-propeller_TolB-like"/>
</dbReference>
<name>A0A0G3XLR1_9SPHN</name>
<dbReference type="EMBL" id="CP011770">
    <property type="protein sequence ID" value="AKM11546.1"/>
    <property type="molecule type" value="Genomic_DNA"/>
</dbReference>
<dbReference type="Gene3D" id="2.30.40.10">
    <property type="entry name" value="Urease, subunit C, domain 1"/>
    <property type="match status" value="1"/>
</dbReference>
<dbReference type="SUPFAM" id="SSF51338">
    <property type="entry name" value="Composite domain of metallo-dependent hydrolases"/>
    <property type="match status" value="1"/>
</dbReference>
<dbReference type="STRING" id="1348774.AB433_04995"/>
<proteinExistence type="inferred from homology"/>
<dbReference type="GO" id="GO:0016810">
    <property type="term" value="F:hydrolase activity, acting on carbon-nitrogen (but not peptide) bonds"/>
    <property type="evidence" value="ECO:0007669"/>
    <property type="project" value="InterPro"/>
</dbReference>
<reference evidence="3 4" key="1">
    <citation type="submission" date="2015-06" db="EMBL/GenBank/DDBJ databases">
        <authorList>
            <person name="Zeng Y."/>
            <person name="Huang Y."/>
        </authorList>
    </citation>
    <scope>NUCLEOTIDE SEQUENCE [LARGE SCALE GENOMIC DNA]</scope>
    <source>
        <strain evidence="3 4">PQ-2</strain>
    </source>
</reference>
<dbReference type="SUPFAM" id="SSF69304">
    <property type="entry name" value="Tricorn protease N-terminal domain"/>
    <property type="match status" value="1"/>
</dbReference>
<evidence type="ECO:0000259" key="2">
    <source>
        <dbReference type="Pfam" id="PF01979"/>
    </source>
</evidence>
<dbReference type="InterPro" id="IPR011659">
    <property type="entry name" value="WD40"/>
</dbReference>
<evidence type="ECO:0000313" key="4">
    <source>
        <dbReference type="Proteomes" id="UP000035287"/>
    </source>
</evidence>
<dbReference type="SUPFAM" id="SSF51556">
    <property type="entry name" value="Metallo-dependent hydrolases"/>
    <property type="match status" value="1"/>
</dbReference>
<dbReference type="SUPFAM" id="SSF82171">
    <property type="entry name" value="DPP6 N-terminal domain-like"/>
    <property type="match status" value="1"/>
</dbReference>
<dbReference type="AlphaFoldDB" id="A0A0G3XLR1"/>
<keyword evidence="4" id="KW-1185">Reference proteome</keyword>
<gene>
    <name evidence="3" type="ORF">AB433_04995</name>
</gene>
<dbReference type="InterPro" id="IPR032466">
    <property type="entry name" value="Metal_Hydrolase"/>
</dbReference>
<dbReference type="Pfam" id="PF07676">
    <property type="entry name" value="PD40"/>
    <property type="match status" value="2"/>
</dbReference>
<dbReference type="Gene3D" id="2.120.10.30">
    <property type="entry name" value="TolB, C-terminal domain"/>
    <property type="match status" value="3"/>
</dbReference>
<dbReference type="PATRIC" id="fig|1348774.3.peg.1047"/>
<dbReference type="Gene3D" id="3.20.20.140">
    <property type="entry name" value="Metal-dependent hydrolases"/>
    <property type="match status" value="1"/>
</dbReference>
<evidence type="ECO:0000256" key="1">
    <source>
        <dbReference type="ARBA" id="ARBA00009820"/>
    </source>
</evidence>
<sequence>MGQRGQTLPMQPARSARIDVREGTWLSPDISPDGRTIVFEMLGDIYLLDRKGGKARPILTGMAFDSQPVFSPDGKRIVFVSDRSGAENIWVAGADGRHPRQVTLYDGNTVFTSPVWSADGRSIYASRYHADRVAFELWKFDARTGAGDIVVPIKSSPDQPRDQWRSTLGAVPSPDGRYLYFAGNLGGDRGDVPEWTIIRRDLFSGTEETLVSAPRSPRPDLVLGTAFRPAVSPDGRLIAYGVRDRGESGLKLLDTQTGESRWLSYPVQHDQLQATPWRDLLPRHSFTPDGKALIVNTGGKLASIDVDTGKARDIPFHVESEIGIGPSTRHVTRMEDGPLEARLIQDPARSPDGTKLAFSAVGSLYVMDLRDGAVPVAIGEGFQPSWSPDGASLAYVRWTARESGHVWLRNLGSGQDRRVSNVAGFYTAPVFTPDGTQVLAMRSSNDSRMHSYMEFGATRDATLVAMPVAGGAARDVDNGSIGGTPHFDATDGTVLVNRYDGVYRVPLAGGEAEKVVGVQGPGWYFAEGRAQADDIRISPDGREALVRHAQQLSLIVLPETGTDIDLSDPTLMHRRLTDEGADFMQWSADGQTIGWALGSTWYERPRPGIALAHGKAGDVPDVAGEAFRAKVTLPRGIRADGSIVLRGATVLTMAAAPVENADLLVTDGRIVAVGPRGSFAIPAGATVRDVSGKWIVPGFIETHVHVADVRRQVLDFESWGPLANLAYGVTTSFDPSTLTIDMLAYEDAIEAGKMIGSRIPSTGPAIFSFNDFTSYDQVKAVLRRYRDHYRIGNIKMYRTGNRRVRQWIAQAAAELGLYPTTEGALAMKLDLTQIIDGYAGHEHALPAEPLRDDVLSLMTQTGVGYTTTLMIGNGGPQGQDYFIVRDAPADDPKLNRFAPRFIVDMKMRNRTYRPLDAYFFPIVGESAARLMRRGGLVGIGSHGEVPGLGFHWEMEGHVIGGMTPAEVLHAATIGSARAIGREGDLGSIEPGKIADLVILDRDPTNDIRNTLAIDAVMQAGRLRDGETMDEIWPMQKPLPRRWYCDDIPPATADPCAPPTDRE</sequence>
<organism evidence="3 4">
    <name type="scientific">Croceicoccus naphthovorans</name>
    <dbReference type="NCBI Taxonomy" id="1348774"/>
    <lineage>
        <taxon>Bacteria</taxon>
        <taxon>Pseudomonadati</taxon>
        <taxon>Pseudomonadota</taxon>
        <taxon>Alphaproteobacteria</taxon>
        <taxon>Sphingomonadales</taxon>
        <taxon>Erythrobacteraceae</taxon>
        <taxon>Croceicoccus</taxon>
    </lineage>
</organism>